<protein>
    <submittedName>
        <fullName evidence="1">Uncharacterized protein</fullName>
    </submittedName>
</protein>
<sequence length="66" mass="7889">MPEHRSHVRLEYPNKQIHFPFIQKPPSSKRLVLVRQEIHHIAPTTRHFRDKSLTPVSPIFQIFAPR</sequence>
<dbReference type="Proteomes" id="UP001595075">
    <property type="component" value="Unassembled WGS sequence"/>
</dbReference>
<evidence type="ECO:0000313" key="1">
    <source>
        <dbReference type="EMBL" id="KAL2070340.1"/>
    </source>
</evidence>
<comment type="caution">
    <text evidence="1">The sequence shown here is derived from an EMBL/GenBank/DDBJ whole genome shotgun (WGS) entry which is preliminary data.</text>
</comment>
<evidence type="ECO:0000313" key="2">
    <source>
        <dbReference type="Proteomes" id="UP001595075"/>
    </source>
</evidence>
<gene>
    <name evidence="1" type="ORF">VTL71DRAFT_13366</name>
</gene>
<proteinExistence type="predicted"/>
<keyword evidence="2" id="KW-1185">Reference proteome</keyword>
<reference evidence="1 2" key="1">
    <citation type="journal article" date="2024" name="Commun. Biol.">
        <title>Comparative genomic analysis of thermophilic fungi reveals convergent evolutionary adaptations and gene losses.</title>
        <authorList>
            <person name="Steindorff A.S."/>
            <person name="Aguilar-Pontes M.V."/>
            <person name="Robinson A.J."/>
            <person name="Andreopoulos B."/>
            <person name="LaButti K."/>
            <person name="Kuo A."/>
            <person name="Mondo S."/>
            <person name="Riley R."/>
            <person name="Otillar R."/>
            <person name="Haridas S."/>
            <person name="Lipzen A."/>
            <person name="Grimwood J."/>
            <person name="Schmutz J."/>
            <person name="Clum A."/>
            <person name="Reid I.D."/>
            <person name="Moisan M.C."/>
            <person name="Butler G."/>
            <person name="Nguyen T.T.M."/>
            <person name="Dewar K."/>
            <person name="Conant G."/>
            <person name="Drula E."/>
            <person name="Henrissat B."/>
            <person name="Hansel C."/>
            <person name="Singer S."/>
            <person name="Hutchinson M.I."/>
            <person name="de Vries R.P."/>
            <person name="Natvig D.O."/>
            <person name="Powell A.J."/>
            <person name="Tsang A."/>
            <person name="Grigoriev I.V."/>
        </authorList>
    </citation>
    <scope>NUCLEOTIDE SEQUENCE [LARGE SCALE GENOMIC DNA]</scope>
    <source>
        <strain evidence="1 2">CBS 494.80</strain>
    </source>
</reference>
<dbReference type="EMBL" id="JAZHXI010000006">
    <property type="protein sequence ID" value="KAL2070340.1"/>
    <property type="molecule type" value="Genomic_DNA"/>
</dbReference>
<organism evidence="1 2">
    <name type="scientific">Oculimacula yallundae</name>
    <dbReference type="NCBI Taxonomy" id="86028"/>
    <lineage>
        <taxon>Eukaryota</taxon>
        <taxon>Fungi</taxon>
        <taxon>Dikarya</taxon>
        <taxon>Ascomycota</taxon>
        <taxon>Pezizomycotina</taxon>
        <taxon>Leotiomycetes</taxon>
        <taxon>Helotiales</taxon>
        <taxon>Ploettnerulaceae</taxon>
        <taxon>Oculimacula</taxon>
    </lineage>
</organism>
<accession>A0ABR4CK58</accession>
<name>A0ABR4CK58_9HELO</name>